<evidence type="ECO:0000313" key="2">
    <source>
        <dbReference type="EMBL" id="CNT58358.1"/>
    </source>
</evidence>
<protein>
    <submittedName>
        <fullName evidence="2">Uncharacterized protein</fullName>
    </submittedName>
</protein>
<reference evidence="2 3" key="1">
    <citation type="submission" date="2015-03" db="EMBL/GenBank/DDBJ databases">
        <authorList>
            <consortium name="Pathogen Informatics"/>
        </authorList>
    </citation>
    <scope>NUCLEOTIDE SEQUENCE [LARGE SCALE GENOMIC DNA]</scope>
    <source>
        <strain evidence="2 3">D4891</strain>
    </source>
</reference>
<keyword evidence="1" id="KW-0472">Membrane</keyword>
<gene>
    <name evidence="2" type="ORF">ERS008207_00178</name>
</gene>
<evidence type="ECO:0000313" key="3">
    <source>
        <dbReference type="Proteomes" id="UP000042394"/>
    </source>
</evidence>
<accession>A0A655BM08</accession>
<sequence>MAGNEDNDVSTSLNGCLPASAFVMVVAKFGSFPSASANSFSVSSVSGTEPTRAAINARTKAALAISRPVALKSGVGVVGVPASAGLFSGAFSFTSSMTVLTAFGVAASASLSLSVALQSCTSPFSVVVAFVAFRPSTICCALSRYPLASCALFLASFAKRSASWRAVVAAVTSCAVCCALPAALSA</sequence>
<dbReference type="AlphaFoldDB" id="A0A655BM08"/>
<dbReference type="EMBL" id="CQPD01000001">
    <property type="protein sequence ID" value="CNT58358.1"/>
    <property type="molecule type" value="Genomic_DNA"/>
</dbReference>
<feature type="transmembrane region" description="Helical" evidence="1">
    <location>
        <begin position="69"/>
        <end position="91"/>
    </location>
</feature>
<dbReference type="Proteomes" id="UP000042394">
    <property type="component" value="Unassembled WGS sequence"/>
</dbReference>
<keyword evidence="1" id="KW-1133">Transmembrane helix</keyword>
<name>A0A655BM08_SALET</name>
<evidence type="ECO:0000256" key="1">
    <source>
        <dbReference type="SAM" id="Phobius"/>
    </source>
</evidence>
<organism evidence="2 3">
    <name type="scientific">Salmonella enterica subsp. enterica serovar Bovismorbificans</name>
    <dbReference type="NCBI Taxonomy" id="58097"/>
    <lineage>
        <taxon>Bacteria</taxon>
        <taxon>Pseudomonadati</taxon>
        <taxon>Pseudomonadota</taxon>
        <taxon>Gammaproteobacteria</taxon>
        <taxon>Enterobacterales</taxon>
        <taxon>Enterobacteriaceae</taxon>
        <taxon>Salmonella</taxon>
    </lineage>
</organism>
<keyword evidence="1" id="KW-0812">Transmembrane</keyword>
<proteinExistence type="predicted"/>
<feature type="transmembrane region" description="Helical" evidence="1">
    <location>
        <begin position="164"/>
        <end position="184"/>
    </location>
</feature>